<gene>
    <name evidence="1" type="ORF">Patl1_24562</name>
</gene>
<dbReference type="EMBL" id="CM047909">
    <property type="protein sequence ID" value="KAJ0079641.1"/>
    <property type="molecule type" value="Genomic_DNA"/>
</dbReference>
<organism evidence="1 2">
    <name type="scientific">Pistacia atlantica</name>
    <dbReference type="NCBI Taxonomy" id="434234"/>
    <lineage>
        <taxon>Eukaryota</taxon>
        <taxon>Viridiplantae</taxon>
        <taxon>Streptophyta</taxon>
        <taxon>Embryophyta</taxon>
        <taxon>Tracheophyta</taxon>
        <taxon>Spermatophyta</taxon>
        <taxon>Magnoliopsida</taxon>
        <taxon>eudicotyledons</taxon>
        <taxon>Gunneridae</taxon>
        <taxon>Pentapetalae</taxon>
        <taxon>rosids</taxon>
        <taxon>malvids</taxon>
        <taxon>Sapindales</taxon>
        <taxon>Anacardiaceae</taxon>
        <taxon>Pistacia</taxon>
    </lineage>
</organism>
<name>A0ACC0ZZQ4_9ROSI</name>
<sequence>MAQGTGKDDDDISDVEIAQQWGGIERLPTFDRFKAHLFDKEGEGKFVDGKGKRVADVTKLGPVERHAFIEKLIKHIEHDNLKLLGKNTERTEM</sequence>
<dbReference type="Proteomes" id="UP001164250">
    <property type="component" value="Chromosome 13"/>
</dbReference>
<evidence type="ECO:0000313" key="2">
    <source>
        <dbReference type="Proteomes" id="UP001164250"/>
    </source>
</evidence>
<proteinExistence type="predicted"/>
<reference evidence="2" key="1">
    <citation type="journal article" date="2023" name="G3 (Bethesda)">
        <title>Genome assembly and association tests identify interacting loci associated with vigor, precocity, and sex in interspecific pistachio rootstocks.</title>
        <authorList>
            <person name="Palmer W."/>
            <person name="Jacygrad E."/>
            <person name="Sagayaradj S."/>
            <person name="Cavanaugh K."/>
            <person name="Han R."/>
            <person name="Bertier L."/>
            <person name="Beede B."/>
            <person name="Kafkas S."/>
            <person name="Golino D."/>
            <person name="Preece J."/>
            <person name="Michelmore R."/>
        </authorList>
    </citation>
    <scope>NUCLEOTIDE SEQUENCE [LARGE SCALE GENOMIC DNA]</scope>
</reference>
<comment type="caution">
    <text evidence="1">The sequence shown here is derived from an EMBL/GenBank/DDBJ whole genome shotgun (WGS) entry which is preliminary data.</text>
</comment>
<keyword evidence="2" id="KW-1185">Reference proteome</keyword>
<protein>
    <submittedName>
        <fullName evidence="1">Uncharacterized protein</fullName>
    </submittedName>
</protein>
<evidence type="ECO:0000313" key="1">
    <source>
        <dbReference type="EMBL" id="KAJ0079641.1"/>
    </source>
</evidence>
<accession>A0ACC0ZZQ4</accession>